<evidence type="ECO:0000313" key="2">
    <source>
        <dbReference type="Proteomes" id="UP000800038"/>
    </source>
</evidence>
<organism evidence="1 2">
    <name type="scientific">Clathrospora elynae</name>
    <dbReference type="NCBI Taxonomy" id="706981"/>
    <lineage>
        <taxon>Eukaryota</taxon>
        <taxon>Fungi</taxon>
        <taxon>Dikarya</taxon>
        <taxon>Ascomycota</taxon>
        <taxon>Pezizomycotina</taxon>
        <taxon>Dothideomycetes</taxon>
        <taxon>Pleosporomycetidae</taxon>
        <taxon>Pleosporales</taxon>
        <taxon>Diademaceae</taxon>
        <taxon>Clathrospora</taxon>
    </lineage>
</organism>
<dbReference type="EMBL" id="ML976036">
    <property type="protein sequence ID" value="KAF1942324.1"/>
    <property type="molecule type" value="Genomic_DNA"/>
</dbReference>
<keyword evidence="2" id="KW-1185">Reference proteome</keyword>
<reference evidence="1" key="1">
    <citation type="journal article" date="2020" name="Stud. Mycol.">
        <title>101 Dothideomycetes genomes: a test case for predicting lifestyles and emergence of pathogens.</title>
        <authorList>
            <person name="Haridas S."/>
            <person name="Albert R."/>
            <person name="Binder M."/>
            <person name="Bloem J."/>
            <person name="Labutti K."/>
            <person name="Salamov A."/>
            <person name="Andreopoulos B."/>
            <person name="Baker S."/>
            <person name="Barry K."/>
            <person name="Bills G."/>
            <person name="Bluhm B."/>
            <person name="Cannon C."/>
            <person name="Castanera R."/>
            <person name="Culley D."/>
            <person name="Daum C."/>
            <person name="Ezra D."/>
            <person name="Gonzalez J."/>
            <person name="Henrissat B."/>
            <person name="Kuo A."/>
            <person name="Liang C."/>
            <person name="Lipzen A."/>
            <person name="Lutzoni F."/>
            <person name="Magnuson J."/>
            <person name="Mondo S."/>
            <person name="Nolan M."/>
            <person name="Ohm R."/>
            <person name="Pangilinan J."/>
            <person name="Park H.-J."/>
            <person name="Ramirez L."/>
            <person name="Alfaro M."/>
            <person name="Sun H."/>
            <person name="Tritt A."/>
            <person name="Yoshinaga Y."/>
            <person name="Zwiers L.-H."/>
            <person name="Turgeon B."/>
            <person name="Goodwin S."/>
            <person name="Spatafora J."/>
            <person name="Crous P."/>
            <person name="Grigoriev I."/>
        </authorList>
    </citation>
    <scope>NUCLEOTIDE SEQUENCE</scope>
    <source>
        <strain evidence="1">CBS 161.51</strain>
    </source>
</reference>
<proteinExistence type="predicted"/>
<dbReference type="AlphaFoldDB" id="A0A6A5SRH0"/>
<gene>
    <name evidence="1" type="ORF">EJ02DRAFT_422234</name>
</gene>
<dbReference type="OrthoDB" id="3788392at2759"/>
<protein>
    <submittedName>
        <fullName evidence="1">Uncharacterized protein</fullName>
    </submittedName>
</protein>
<evidence type="ECO:0000313" key="1">
    <source>
        <dbReference type="EMBL" id="KAF1942324.1"/>
    </source>
</evidence>
<dbReference type="Proteomes" id="UP000800038">
    <property type="component" value="Unassembled WGS sequence"/>
</dbReference>
<name>A0A6A5SRH0_9PLEO</name>
<sequence>MAKEYMQDIISSRIKPRIQLSMYTVTDKDMDIKIIPALRSEHRDWNKAGYFIPPDGFTRSDLRDILELSDPKDRSIKLRRYIESTWKINPMLIGIGFVRQGTDLFDVGHLPFELKELLYGGFIWSSPRKAKKLFEYARKFFISAARAITQIGMEGSLIPRPLLTPLGGGFNVSDYYGFQPSAREASVEKLWSRTQMDKWLYAVLMKTVLPTLRPTEHFELISSLLNMTAFFRALETVHEDGYPAQWLADVLLTLLANRVKTTARPARRALWLPELPFGLASPAPVPPLSQIRRYAIKFGNTIWRGDTWEWDSTKKTNTFRMDKGVLWARNEDDSLLVAATITFMLDVIAMALLTQMEMKNHMSVIFFRKMLKGTY</sequence>
<accession>A0A6A5SRH0</accession>